<feature type="compositionally biased region" description="Basic and acidic residues" evidence="6">
    <location>
        <begin position="706"/>
        <end position="721"/>
    </location>
</feature>
<dbReference type="PANTHER" id="PTHR24055">
    <property type="entry name" value="MITOGEN-ACTIVATED PROTEIN KINASE"/>
    <property type="match status" value="1"/>
</dbReference>
<dbReference type="OrthoDB" id="445340at2759"/>
<evidence type="ECO:0000313" key="10">
    <source>
        <dbReference type="EMBL" id="CAL1142211.1"/>
    </source>
</evidence>
<dbReference type="EMBL" id="CAMXCT030001306">
    <property type="protein sequence ID" value="CAL4776148.1"/>
    <property type="molecule type" value="Genomic_DNA"/>
</dbReference>
<keyword evidence="3" id="KW-0547">Nucleotide-binding</keyword>
<keyword evidence="2" id="KW-0808">Transferase</keyword>
<dbReference type="Pfam" id="PF07727">
    <property type="entry name" value="RVT_2"/>
    <property type="match status" value="1"/>
</dbReference>
<dbReference type="PROSITE" id="PS50994">
    <property type="entry name" value="INTEGRASE"/>
    <property type="match status" value="1"/>
</dbReference>
<dbReference type="EMBL" id="CAMXCT010001306">
    <property type="protein sequence ID" value="CAI3988836.1"/>
    <property type="molecule type" value="Genomic_DNA"/>
</dbReference>
<evidence type="ECO:0000256" key="1">
    <source>
        <dbReference type="ARBA" id="ARBA00022527"/>
    </source>
</evidence>
<evidence type="ECO:0000256" key="2">
    <source>
        <dbReference type="ARBA" id="ARBA00022679"/>
    </source>
</evidence>
<feature type="domain" description="Protein kinase" evidence="7">
    <location>
        <begin position="1376"/>
        <end position="1726"/>
    </location>
</feature>
<feature type="domain" description="Integrase catalytic" evidence="8">
    <location>
        <begin position="336"/>
        <end position="497"/>
    </location>
</feature>
<dbReference type="InterPro" id="IPR050117">
    <property type="entry name" value="MAPK"/>
</dbReference>
<dbReference type="InterPro" id="IPR013103">
    <property type="entry name" value="RVT_2"/>
</dbReference>
<reference evidence="10" key="2">
    <citation type="submission" date="2024-04" db="EMBL/GenBank/DDBJ databases">
        <authorList>
            <person name="Chen Y."/>
            <person name="Shah S."/>
            <person name="Dougan E. K."/>
            <person name="Thang M."/>
            <person name="Chan C."/>
        </authorList>
    </citation>
    <scope>NUCLEOTIDE SEQUENCE [LARGE SCALE GENOMIC DNA]</scope>
</reference>
<dbReference type="InterPro" id="IPR011009">
    <property type="entry name" value="Kinase-like_dom_sf"/>
</dbReference>
<dbReference type="InterPro" id="IPR000719">
    <property type="entry name" value="Prot_kinase_dom"/>
</dbReference>
<keyword evidence="1" id="KW-0723">Serine/threonine-protein kinase</keyword>
<dbReference type="FunFam" id="1.10.510.10:FF:000624">
    <property type="entry name" value="Mitogen-activated protein kinase"/>
    <property type="match status" value="1"/>
</dbReference>
<dbReference type="SUPFAM" id="SSF53098">
    <property type="entry name" value="Ribonuclease H-like"/>
    <property type="match status" value="1"/>
</dbReference>
<organism evidence="9">
    <name type="scientific">Cladocopium goreaui</name>
    <dbReference type="NCBI Taxonomy" id="2562237"/>
    <lineage>
        <taxon>Eukaryota</taxon>
        <taxon>Sar</taxon>
        <taxon>Alveolata</taxon>
        <taxon>Dinophyceae</taxon>
        <taxon>Suessiales</taxon>
        <taxon>Symbiodiniaceae</taxon>
        <taxon>Cladocopium</taxon>
    </lineage>
</organism>
<evidence type="ECO:0000313" key="12">
    <source>
        <dbReference type="Proteomes" id="UP001152797"/>
    </source>
</evidence>
<dbReference type="EMBL" id="CAMXCT020001306">
    <property type="protein sequence ID" value="CAL1142211.1"/>
    <property type="molecule type" value="Genomic_DNA"/>
</dbReference>
<feature type="compositionally biased region" description="Basic and acidic residues" evidence="6">
    <location>
        <begin position="758"/>
        <end position="774"/>
    </location>
</feature>
<keyword evidence="4 11" id="KW-0418">Kinase</keyword>
<evidence type="ECO:0000259" key="7">
    <source>
        <dbReference type="PROSITE" id="PS50011"/>
    </source>
</evidence>
<dbReference type="Gene3D" id="1.10.510.10">
    <property type="entry name" value="Transferase(Phosphotransferase) domain 1"/>
    <property type="match status" value="1"/>
</dbReference>
<dbReference type="GO" id="GO:0004674">
    <property type="term" value="F:protein serine/threonine kinase activity"/>
    <property type="evidence" value="ECO:0007669"/>
    <property type="project" value="UniProtKB-KW"/>
</dbReference>
<evidence type="ECO:0000256" key="4">
    <source>
        <dbReference type="ARBA" id="ARBA00022777"/>
    </source>
</evidence>
<proteinExistence type="predicted"/>
<dbReference type="PROSITE" id="PS00108">
    <property type="entry name" value="PROTEIN_KINASE_ST"/>
    <property type="match status" value="1"/>
</dbReference>
<protein>
    <submittedName>
        <fullName evidence="11">Mitogen-activated protein kinase homolog MMK1 (MAP kinase ERK1) (MAP kinase MSK7)</fullName>
    </submittedName>
</protein>
<feature type="region of interest" description="Disordered" evidence="6">
    <location>
        <begin position="661"/>
        <end position="818"/>
    </location>
</feature>
<dbReference type="GO" id="GO:0015074">
    <property type="term" value="P:DNA integration"/>
    <property type="evidence" value="ECO:0007669"/>
    <property type="project" value="InterPro"/>
</dbReference>
<dbReference type="InterPro" id="IPR012337">
    <property type="entry name" value="RNaseH-like_sf"/>
</dbReference>
<dbReference type="Proteomes" id="UP001152797">
    <property type="component" value="Unassembled WGS sequence"/>
</dbReference>
<name>A0A9P1FUP3_9DINO</name>
<gene>
    <name evidence="9" type="ORF">C1SCF055_LOCUS15958</name>
</gene>
<comment type="caution">
    <text evidence="9">The sequence shown here is derived from an EMBL/GenBank/DDBJ whole genome shotgun (WGS) entry which is preliminary data.</text>
</comment>
<evidence type="ECO:0000313" key="9">
    <source>
        <dbReference type="EMBL" id="CAI3988836.1"/>
    </source>
</evidence>
<accession>A0A9P1FUP3</accession>
<evidence type="ECO:0000259" key="8">
    <source>
        <dbReference type="PROSITE" id="PS50994"/>
    </source>
</evidence>
<reference evidence="9" key="1">
    <citation type="submission" date="2022-10" db="EMBL/GenBank/DDBJ databases">
        <authorList>
            <person name="Chen Y."/>
            <person name="Dougan E. K."/>
            <person name="Chan C."/>
            <person name="Rhodes N."/>
            <person name="Thang M."/>
        </authorList>
    </citation>
    <scope>NUCLEOTIDE SEQUENCE</scope>
</reference>
<dbReference type="PROSITE" id="PS50011">
    <property type="entry name" value="PROTEIN_KINASE_DOM"/>
    <property type="match status" value="1"/>
</dbReference>
<evidence type="ECO:0000256" key="5">
    <source>
        <dbReference type="ARBA" id="ARBA00022840"/>
    </source>
</evidence>
<dbReference type="GO" id="GO:0005524">
    <property type="term" value="F:ATP binding"/>
    <property type="evidence" value="ECO:0007669"/>
    <property type="project" value="UniProtKB-KW"/>
</dbReference>
<feature type="compositionally biased region" description="Polar residues" evidence="6">
    <location>
        <begin position="784"/>
        <end position="800"/>
    </location>
</feature>
<dbReference type="SMART" id="SM00220">
    <property type="entry name" value="S_TKc"/>
    <property type="match status" value="1"/>
</dbReference>
<sequence>MSAFPCLSDKKVAEVFSPPRVVPHAKRHGLEPGKSYDLVTGWDLSDPAQVKQMWKQLKEDRPLLIVLSPPCTAFSPLQEWNFPRMSIRQAVRLIVGGLEHLELCASTAKWQHRQGRFFVFEHPDLAKSWEEECMQELSELEGVMRVQCDMCRFNLKVDGINLNKKPTGLMLNSEEMARELSRKCRGDHLHRPLLHGLAKKAQKYTQEFCRAIIRGLVRQMVKDGAVHRPQEVWAVESELQEEYEELAEEVLSDEEEMCPVEGGEAEGTHQITEQEKQAVMKLHRNVGHPQKAEFIRFMRAGRIRPEVIRWASREFRCDVCESKSHPKPARPTTLPKSFQPNKVIGVDVTYVPNIGGGGVFPVLNVLDWGTNYQMAERLEGKQPQEVWEALERIWFRIFGPPEVIVTDQGREFCQHFQTEAAKKGIVTHQTAARAPWQQGRTERHGAHYKAILDKARSEEVITTYEEMDALMREVEQAKNRFSNRSGFSPIQRQIGQWPRAPHCLLSDDHLDVSLVDGALVDDMERLHRMRAIAQKAFVEVNAQVAVKKALQGRPRVWEDFQAGDLVYVYRVPKARKTKSGGKEIHEIASNKSTWIGPGTVIVPDGANIWVSMMGELWKVAREQCRKATSDERQGAEAVMQECRELIQEYKRNAKRAGYKDITQESFPPLEGEEELGEPSPKRVRFNEEEIEPEMYTPESPIPTPAGRERRDSIEEPEREMSRPASAPGGGPSSCTRSSMSPTSSGGGSGLGDGNVNLPEREDLGEPDSLEREEQGLVAPPEMSAASNPQTYQDAVNQSRQQAHRLDGHPNAPSAGPIRWVRNHRENDPYFSFQPEFYLISPEQDAEEWERKEQEERYRKLFPESKPEKGDFWTFQPKERMLIRNHNLRRRNQYNPVGSKDLPVPRWALCSTRRTEGWKQNDQSFSFEDEWRKGSTSKVSEGSNLKEWWTGKTCFYLQPSFDLDVWLAAKKGQDEVDLKKEPAEELEGWKNADAAEWAKIEASGAVKVLSLEESEKVKRELSQIGKLDRILPTKVVRRRKPAEQPGEAPSKKSRICIRGDLDPDILDLERFAPTITTINFNVLLQIAANLHMRASIGDLRNAFCQSQPLTRKNGPIYFQQPEGGIPGLAEGQIIQIVAGCYGLVDAPLHWRKSLIADLAKLGYRQSKLDPCIWKIHDHETGQLEGAVAIEVDDLFTVGNARHHKLMEKLQEIYTFGKYVDLMNCEHGAAFNGRRIQQSKDGTFRIDMQKFIEERLFPIQLEKGRASQRKEKATSEEVAKARAVCGSLNWLSKEGRPDAAGPSSLHSSKLANLFVEDILAINDTVKGLKETASFAIVLQPLKSMKLSVVTDASFANNGYHSQGGQMVIAHEKGLRDGMRVKTNIVSWRSGRLQHVVNSTLAAETQSLSRGLGDLLWIMVLTLELTENDFKIRDWKQRLSAEEVLVLGAEHHQDMLKESLAIVDAKSLFDYLSKETVGGQDRRTAIEIQIIREDLYHLQGHVRWIDHPAMIADGLTKIKGNNGPLYKLMQQGTFRIQAEDTQLAVRENARAQGQRANVVHRDLKPANILVNKNCDLKICDFGLARGLGTDEDDPTLTDYVVTRWYRAPEVVLLASEYTKSIDVWSVGCILCELIGRKPIFTGKDHLDQIKKILAVLGTPTEDDLTWLPPRSPARNFIKKVPPATKQSWKSIYPKATDAGIEAIERMLTFNPTKRATIADCLTLGYYETLHMPDDEPISEAPIDWAFDRFTPTKRNLQNYIYAECWKFHPEIAQRDAKLLDSRDITPLLQ</sequence>
<dbReference type="InterPro" id="IPR036397">
    <property type="entry name" value="RNaseH_sf"/>
</dbReference>
<evidence type="ECO:0000256" key="6">
    <source>
        <dbReference type="SAM" id="MobiDB-lite"/>
    </source>
</evidence>
<dbReference type="Pfam" id="PF00665">
    <property type="entry name" value="rve"/>
    <property type="match status" value="1"/>
</dbReference>
<dbReference type="InterPro" id="IPR008271">
    <property type="entry name" value="Ser/Thr_kinase_AS"/>
</dbReference>
<evidence type="ECO:0000313" key="11">
    <source>
        <dbReference type="EMBL" id="CAL4776148.1"/>
    </source>
</evidence>
<keyword evidence="12" id="KW-1185">Reference proteome</keyword>
<dbReference type="InterPro" id="IPR001584">
    <property type="entry name" value="Integrase_cat-core"/>
</dbReference>
<evidence type="ECO:0000256" key="3">
    <source>
        <dbReference type="ARBA" id="ARBA00022741"/>
    </source>
</evidence>
<keyword evidence="5" id="KW-0067">ATP-binding</keyword>
<feature type="compositionally biased region" description="Low complexity" evidence="6">
    <location>
        <begin position="732"/>
        <end position="743"/>
    </location>
</feature>
<dbReference type="GO" id="GO:0003676">
    <property type="term" value="F:nucleic acid binding"/>
    <property type="evidence" value="ECO:0007669"/>
    <property type="project" value="InterPro"/>
</dbReference>
<dbReference type="Pfam" id="PF00069">
    <property type="entry name" value="Pkinase"/>
    <property type="match status" value="1"/>
</dbReference>
<dbReference type="SUPFAM" id="SSF56112">
    <property type="entry name" value="Protein kinase-like (PK-like)"/>
    <property type="match status" value="1"/>
</dbReference>
<dbReference type="Gene3D" id="3.30.420.10">
    <property type="entry name" value="Ribonuclease H-like superfamily/Ribonuclease H"/>
    <property type="match status" value="1"/>
</dbReference>